<proteinExistence type="predicted"/>
<reference evidence="2" key="1">
    <citation type="journal article" date="2019" name="Int. J. Syst. Evol. Microbiol.">
        <title>The Global Catalogue of Microorganisms (GCM) 10K type strain sequencing project: providing services to taxonomists for standard genome sequencing and annotation.</title>
        <authorList>
            <consortium name="The Broad Institute Genomics Platform"/>
            <consortium name="The Broad Institute Genome Sequencing Center for Infectious Disease"/>
            <person name="Wu L."/>
            <person name="Ma J."/>
        </authorList>
    </citation>
    <scope>NUCLEOTIDE SEQUENCE [LARGE SCALE GENOMIC DNA]</scope>
    <source>
        <strain evidence="2">CCTCC AB 2013263</strain>
    </source>
</reference>
<keyword evidence="2" id="KW-1185">Reference proteome</keyword>
<accession>A0ABV8A9P8</accession>
<dbReference type="Proteomes" id="UP001595748">
    <property type="component" value="Unassembled WGS sequence"/>
</dbReference>
<name>A0ABV8A9P8_9DEIO</name>
<evidence type="ECO:0000313" key="1">
    <source>
        <dbReference type="EMBL" id="MFC3862204.1"/>
    </source>
</evidence>
<organism evidence="1 2">
    <name type="scientific">Deinococcus antarcticus</name>
    <dbReference type="NCBI Taxonomy" id="1298767"/>
    <lineage>
        <taxon>Bacteria</taxon>
        <taxon>Thermotogati</taxon>
        <taxon>Deinococcota</taxon>
        <taxon>Deinococci</taxon>
        <taxon>Deinococcales</taxon>
        <taxon>Deinococcaceae</taxon>
        <taxon>Deinococcus</taxon>
    </lineage>
</organism>
<evidence type="ECO:0000313" key="2">
    <source>
        <dbReference type="Proteomes" id="UP001595748"/>
    </source>
</evidence>
<dbReference type="EMBL" id="JBHRZF010000180">
    <property type="protein sequence ID" value="MFC3862204.1"/>
    <property type="molecule type" value="Genomic_DNA"/>
</dbReference>
<sequence length="80" mass="9409">MKATQQEVRVDVQQGQPVRVRWGERQYPVSQVLDAWRYGGRWWLGEPPRNCFLVRCGSLTAELHQETVPLGKWFIARIQD</sequence>
<gene>
    <name evidence="1" type="ORF">ACFOPQ_15675</name>
</gene>
<dbReference type="RefSeq" id="WP_380079850.1">
    <property type="nucleotide sequence ID" value="NZ_JBHRZF010000180.1"/>
</dbReference>
<protein>
    <submittedName>
        <fullName evidence="1">Uncharacterized protein</fullName>
    </submittedName>
</protein>
<comment type="caution">
    <text evidence="1">The sequence shown here is derived from an EMBL/GenBank/DDBJ whole genome shotgun (WGS) entry which is preliminary data.</text>
</comment>